<dbReference type="EMBL" id="LSBI01000044">
    <property type="protein sequence ID" value="OAQ60085.1"/>
    <property type="molecule type" value="Genomic_DNA"/>
</dbReference>
<accession>A0A179F3U7</accession>
<dbReference type="SUPFAM" id="SSF53474">
    <property type="entry name" value="alpha/beta-Hydrolases"/>
    <property type="match status" value="1"/>
</dbReference>
<dbReference type="Pfam" id="PF07859">
    <property type="entry name" value="Abhydrolase_3"/>
    <property type="match status" value="1"/>
</dbReference>
<evidence type="ECO:0000259" key="2">
    <source>
        <dbReference type="Pfam" id="PF07859"/>
    </source>
</evidence>
<dbReference type="PANTHER" id="PTHR48081:SF8">
    <property type="entry name" value="ALPHA_BETA HYDROLASE FOLD-3 DOMAIN-CONTAINING PROTEIN-RELATED"/>
    <property type="match status" value="1"/>
</dbReference>
<dbReference type="InterPro" id="IPR029058">
    <property type="entry name" value="AB_hydrolase_fold"/>
</dbReference>
<protein>
    <submittedName>
        <fullName evidence="3">Alpha beta hydrolase fold-3 domain-containing protein</fullName>
    </submittedName>
</protein>
<sequence length="345" mass="38122">MSSTGSFCLERQIFDPTVVSDASRAFTDRLQVQSRTATRWYDVGAAEYRQLRANGTTILPGTIYLPDATDISIPSRDRDRSIPCRILRPQTEAVVDGVLMHVHGGGWCLGDEKSQDTLLQDVANAHNLVCISVGYRLAPEFPFPSGPQDCFDVAEWLVDHAQQRFGAPLCFVGGESAGAHLSLLAVLYMLQHGIGRYSEFRLKGLLLHYGCFSLRWLPSVYEVSRRVPSLVLDLRILSAFRDAFVPGWTDATLDKAELSPLYAELDRLRGKLPPTLFTCGTEDYLLDDTLFMSTRWLVAGGEVTVKIIPGAPHGFMSFPRDTEGSGSAEGRDIMDSFLAARMHGS</sequence>
<keyword evidence="1 3" id="KW-0378">Hydrolase</keyword>
<dbReference type="AlphaFoldDB" id="A0A179F3U7"/>
<dbReference type="InterPro" id="IPR013094">
    <property type="entry name" value="AB_hydrolase_3"/>
</dbReference>
<dbReference type="OMA" id="GVYLHIH"/>
<dbReference type="InterPro" id="IPR050300">
    <property type="entry name" value="GDXG_lipolytic_enzyme"/>
</dbReference>
<evidence type="ECO:0000256" key="1">
    <source>
        <dbReference type="ARBA" id="ARBA00022801"/>
    </source>
</evidence>
<dbReference type="Gene3D" id="3.40.50.1820">
    <property type="entry name" value="alpha/beta hydrolase"/>
    <property type="match status" value="1"/>
</dbReference>
<dbReference type="STRING" id="33203.A0A179F3U7"/>
<organism evidence="3 4">
    <name type="scientific">Purpureocillium lilacinum</name>
    <name type="common">Paecilomyces lilacinus</name>
    <dbReference type="NCBI Taxonomy" id="33203"/>
    <lineage>
        <taxon>Eukaryota</taxon>
        <taxon>Fungi</taxon>
        <taxon>Dikarya</taxon>
        <taxon>Ascomycota</taxon>
        <taxon>Pezizomycotina</taxon>
        <taxon>Sordariomycetes</taxon>
        <taxon>Hypocreomycetidae</taxon>
        <taxon>Hypocreales</taxon>
        <taxon>Ophiocordycipitaceae</taxon>
        <taxon>Purpureocillium</taxon>
    </lineage>
</organism>
<evidence type="ECO:0000313" key="4">
    <source>
        <dbReference type="Proteomes" id="UP000078340"/>
    </source>
</evidence>
<evidence type="ECO:0000313" key="3">
    <source>
        <dbReference type="EMBL" id="OAQ60085.1"/>
    </source>
</evidence>
<feature type="domain" description="Alpha/beta hydrolase fold-3" evidence="2">
    <location>
        <begin position="99"/>
        <end position="316"/>
    </location>
</feature>
<proteinExistence type="predicted"/>
<dbReference type="PANTHER" id="PTHR48081">
    <property type="entry name" value="AB HYDROLASE SUPERFAMILY PROTEIN C4A8.06C"/>
    <property type="match status" value="1"/>
</dbReference>
<reference evidence="3 4" key="1">
    <citation type="submission" date="2016-02" db="EMBL/GenBank/DDBJ databases">
        <title>Biosynthesis of antibiotic leucinostatins and their inhibition on Phytophthora in bio-control Purpureocillium lilacinum.</title>
        <authorList>
            <person name="Wang G."/>
            <person name="Liu Z."/>
            <person name="Lin R."/>
            <person name="Li E."/>
            <person name="Mao Z."/>
            <person name="Ling J."/>
            <person name="Yin W."/>
            <person name="Xie B."/>
        </authorList>
    </citation>
    <scope>NUCLEOTIDE SEQUENCE [LARGE SCALE GENOMIC DNA]</scope>
    <source>
        <strain evidence="3">PLFJ-1</strain>
    </source>
</reference>
<comment type="caution">
    <text evidence="3">The sequence shown here is derived from an EMBL/GenBank/DDBJ whole genome shotgun (WGS) entry which is preliminary data.</text>
</comment>
<dbReference type="Proteomes" id="UP000078340">
    <property type="component" value="Unassembled WGS sequence"/>
</dbReference>
<dbReference type="GO" id="GO:0016787">
    <property type="term" value="F:hydrolase activity"/>
    <property type="evidence" value="ECO:0007669"/>
    <property type="project" value="UniProtKB-KW"/>
</dbReference>
<name>A0A179F3U7_PURLI</name>
<gene>
    <name evidence="3" type="ORF">VFPFJ_11523</name>
</gene>